<sequence>MKLNTITIAITLVAGSSIFAALAYNGSQVAPAPEKANELTVSEPQAMSVDTRSIEATTLPAASQQQQVSVVLATLGDYQAEVVGYGEAKSRYELMFSTEVGGRVETISSQFETGQVISQGEVIANIDSTSYQQAVTQAKANVAQAQLDLLEEQRQGEQAKSEWQRSGLSGEPDSPLVLREPQLAQVTAALENAKLELVKAQQDLEKTTLVAPFDSLVVSRDVQPGSYAQTGAQIATLYSIDEVEVSVPLSESQWLSLPNSDNTQLKEQPWPVTLSSSDGQYQWQGYVERVEQHLQQDTRQRSLIVKVDNPLEQDKDLYPGTFVQATISGKQLTQLWELPASALSQQGDLWFVDNNSQLSKSNANVEFEKGGLIYIDPTKLNVEIGDSVQVVKRPLSSFKAGMVVLAKAEG</sequence>
<dbReference type="GO" id="GO:0015562">
    <property type="term" value="F:efflux transmembrane transporter activity"/>
    <property type="evidence" value="ECO:0007669"/>
    <property type="project" value="TreeGrafter"/>
</dbReference>
<dbReference type="InterPro" id="IPR006143">
    <property type="entry name" value="RND_pump_MFP"/>
</dbReference>
<dbReference type="Gene3D" id="2.40.30.170">
    <property type="match status" value="1"/>
</dbReference>
<accession>A0AA45A7G0</accession>
<dbReference type="SUPFAM" id="SSF111369">
    <property type="entry name" value="HlyD-like secretion proteins"/>
    <property type="match status" value="1"/>
</dbReference>
<dbReference type="NCBIfam" id="TIGR01730">
    <property type="entry name" value="RND_mfp"/>
    <property type="match status" value="1"/>
</dbReference>
<evidence type="ECO:0000313" key="5">
    <source>
        <dbReference type="EMBL" id="PME24286.1"/>
    </source>
</evidence>
<feature type="signal peptide" evidence="3">
    <location>
        <begin position="1"/>
        <end position="23"/>
    </location>
</feature>
<dbReference type="GeneID" id="69651286"/>
<dbReference type="AlphaFoldDB" id="A0AA45A7G0"/>
<organism evidence="5 6">
    <name type="scientific">Vibrio lentus</name>
    <dbReference type="NCBI Taxonomy" id="136468"/>
    <lineage>
        <taxon>Bacteria</taxon>
        <taxon>Pseudomonadati</taxon>
        <taxon>Pseudomonadota</taxon>
        <taxon>Gammaproteobacteria</taxon>
        <taxon>Vibrionales</taxon>
        <taxon>Vibrionaceae</taxon>
        <taxon>Vibrio</taxon>
    </lineage>
</organism>
<evidence type="ECO:0000256" key="3">
    <source>
        <dbReference type="SAM" id="SignalP"/>
    </source>
</evidence>
<keyword evidence="6" id="KW-1185">Reference proteome</keyword>
<comment type="similarity">
    <text evidence="1">Belongs to the membrane fusion protein (MFP) (TC 8.A.1) family.</text>
</comment>
<dbReference type="Gene3D" id="2.40.50.100">
    <property type="match status" value="2"/>
</dbReference>
<evidence type="ECO:0000313" key="6">
    <source>
        <dbReference type="Proteomes" id="UP000239763"/>
    </source>
</evidence>
<dbReference type="EMBL" id="MCSB01000046">
    <property type="protein sequence ID" value="PME24286.1"/>
    <property type="molecule type" value="Genomic_DNA"/>
</dbReference>
<protein>
    <submittedName>
        <fullName evidence="5">Efflux transporter periplasmic adaptor subunit</fullName>
    </submittedName>
</protein>
<reference evidence="5 6" key="1">
    <citation type="journal article" date="2018" name="Nature">
        <title>A major lineage of non-tailed dsDNA viruses as unrecognized killers of marine bacteria.</title>
        <authorList>
            <person name="Kauffman K.M."/>
            <person name="Hussain F.A."/>
            <person name="Yang J."/>
            <person name="Arevalo P."/>
            <person name="Brown J.M."/>
            <person name="Chang W.K."/>
            <person name="VanInsberghe D."/>
            <person name="Elsherbini J."/>
            <person name="Sharma R.S."/>
            <person name="Cutler M.B."/>
            <person name="Kelly L."/>
            <person name="Polz M.F."/>
        </authorList>
    </citation>
    <scope>NUCLEOTIDE SEQUENCE [LARGE SCALE GENOMIC DNA]</scope>
    <source>
        <strain evidence="5 6">10N.286.55.E1</strain>
    </source>
</reference>
<feature type="region of interest" description="Disordered" evidence="2">
    <location>
        <begin position="154"/>
        <end position="176"/>
    </location>
</feature>
<comment type="caution">
    <text evidence="5">The sequence shown here is derived from an EMBL/GenBank/DDBJ whole genome shotgun (WGS) entry which is preliminary data.</text>
</comment>
<dbReference type="PANTHER" id="PTHR30469">
    <property type="entry name" value="MULTIDRUG RESISTANCE PROTEIN MDTA"/>
    <property type="match status" value="1"/>
</dbReference>
<evidence type="ECO:0000256" key="2">
    <source>
        <dbReference type="SAM" id="MobiDB-lite"/>
    </source>
</evidence>
<dbReference type="PANTHER" id="PTHR30469:SF12">
    <property type="entry name" value="MULTIDRUG RESISTANCE PROTEIN MDTA"/>
    <property type="match status" value="1"/>
</dbReference>
<dbReference type="RefSeq" id="WP_081229953.1">
    <property type="nucleotide sequence ID" value="NZ_JAAHTI010000002.1"/>
</dbReference>
<dbReference type="Pfam" id="PF25973">
    <property type="entry name" value="BSH_CzcB"/>
    <property type="match status" value="1"/>
</dbReference>
<feature type="chain" id="PRO_5041431055" evidence="3">
    <location>
        <begin position="24"/>
        <end position="410"/>
    </location>
</feature>
<name>A0AA45A7G0_9VIBR</name>
<proteinExistence type="inferred from homology"/>
<dbReference type="Proteomes" id="UP000239763">
    <property type="component" value="Unassembled WGS sequence"/>
</dbReference>
<feature type="compositionally biased region" description="Basic and acidic residues" evidence="2">
    <location>
        <begin position="154"/>
        <end position="163"/>
    </location>
</feature>
<gene>
    <name evidence="5" type="ORF">BCV38_11780</name>
</gene>
<dbReference type="GO" id="GO:1990281">
    <property type="term" value="C:efflux pump complex"/>
    <property type="evidence" value="ECO:0007669"/>
    <property type="project" value="TreeGrafter"/>
</dbReference>
<keyword evidence="3" id="KW-0732">Signal</keyword>
<dbReference type="InterPro" id="IPR058647">
    <property type="entry name" value="BSH_CzcB-like"/>
</dbReference>
<evidence type="ECO:0000256" key="1">
    <source>
        <dbReference type="ARBA" id="ARBA00009477"/>
    </source>
</evidence>
<evidence type="ECO:0000259" key="4">
    <source>
        <dbReference type="Pfam" id="PF25973"/>
    </source>
</evidence>
<feature type="domain" description="CzcB-like barrel-sandwich hybrid" evidence="4">
    <location>
        <begin position="99"/>
        <end position="236"/>
    </location>
</feature>